<dbReference type="InterPro" id="IPR003797">
    <property type="entry name" value="DegV"/>
</dbReference>
<protein>
    <recommendedName>
        <fullName evidence="2">DegV domain-containing protein</fullName>
    </recommendedName>
</protein>
<dbReference type="Pfam" id="PF02645">
    <property type="entry name" value="DegV"/>
    <property type="match status" value="1"/>
</dbReference>
<comment type="caution">
    <text evidence="1">The sequence shown here is derived from an EMBL/GenBank/DDBJ whole genome shotgun (WGS) entry which is preliminary data.</text>
</comment>
<name>A0A645H7G6_9ZZZZ</name>
<dbReference type="Gene3D" id="3.30.1180.10">
    <property type="match status" value="1"/>
</dbReference>
<dbReference type="InterPro" id="IPR043168">
    <property type="entry name" value="DegV_C"/>
</dbReference>
<dbReference type="EMBL" id="VSSQ01088279">
    <property type="protein sequence ID" value="MPN34967.1"/>
    <property type="molecule type" value="Genomic_DNA"/>
</dbReference>
<evidence type="ECO:0008006" key="2">
    <source>
        <dbReference type="Google" id="ProtNLM"/>
    </source>
</evidence>
<dbReference type="AlphaFoldDB" id="A0A645H7G6"/>
<organism evidence="1">
    <name type="scientific">bioreactor metagenome</name>
    <dbReference type="NCBI Taxonomy" id="1076179"/>
    <lineage>
        <taxon>unclassified sequences</taxon>
        <taxon>metagenomes</taxon>
        <taxon>ecological metagenomes</taxon>
    </lineage>
</organism>
<accession>A0A645H7G6</accession>
<proteinExistence type="predicted"/>
<evidence type="ECO:0000313" key="1">
    <source>
        <dbReference type="EMBL" id="MPN34967.1"/>
    </source>
</evidence>
<dbReference type="SUPFAM" id="SSF82549">
    <property type="entry name" value="DAK1/DegV-like"/>
    <property type="match status" value="1"/>
</dbReference>
<sequence>MTQVIEQMKNDGVDSTYEIVVAHVDDEQGAHELANSIIENFHNVNPIIIPLCNVVAAHTGLGCKAIQYFKQN</sequence>
<gene>
    <name evidence="1" type="ORF">SDC9_182461</name>
</gene>
<reference evidence="1" key="1">
    <citation type="submission" date="2019-08" db="EMBL/GenBank/DDBJ databases">
        <authorList>
            <person name="Kucharzyk K."/>
            <person name="Murdoch R.W."/>
            <person name="Higgins S."/>
            <person name="Loffler F."/>
        </authorList>
    </citation>
    <scope>NUCLEOTIDE SEQUENCE</scope>
</reference>
<dbReference type="PROSITE" id="PS51482">
    <property type="entry name" value="DEGV"/>
    <property type="match status" value="1"/>
</dbReference>